<dbReference type="InterPro" id="IPR012910">
    <property type="entry name" value="Plug_dom"/>
</dbReference>
<dbReference type="PANTHER" id="PTHR40980:SF3">
    <property type="entry name" value="TONB-DEPENDENT RECEPTOR-LIKE BETA-BARREL DOMAIN-CONTAINING PROTEIN"/>
    <property type="match status" value="1"/>
</dbReference>
<evidence type="ECO:0000256" key="7">
    <source>
        <dbReference type="ARBA" id="ARBA00023237"/>
    </source>
</evidence>
<evidence type="ECO:0000256" key="3">
    <source>
        <dbReference type="ARBA" id="ARBA00022452"/>
    </source>
</evidence>
<dbReference type="SUPFAM" id="SSF56935">
    <property type="entry name" value="Porins"/>
    <property type="match status" value="1"/>
</dbReference>
<dbReference type="PATRIC" id="fig|565050.3.peg.2945"/>
<keyword evidence="12" id="KW-0675">Receptor</keyword>
<dbReference type="InterPro" id="IPR010104">
    <property type="entry name" value="TonB_rcpt_bac"/>
</dbReference>
<evidence type="ECO:0000256" key="4">
    <source>
        <dbReference type="ARBA" id="ARBA00022692"/>
    </source>
</evidence>
<name>A0A0H3CB74_CAUVN</name>
<accession>A0A0H3CB74</accession>
<evidence type="ECO:0000256" key="2">
    <source>
        <dbReference type="ARBA" id="ARBA00022448"/>
    </source>
</evidence>
<dbReference type="HOGENOM" id="CLU_006935_2_0_5"/>
<dbReference type="GeneID" id="7333309"/>
<keyword evidence="13" id="KW-1185">Reference proteome</keyword>
<feature type="domain" description="TonB-dependent receptor-like beta-barrel" evidence="10">
    <location>
        <begin position="466"/>
        <end position="909"/>
    </location>
</feature>
<dbReference type="EMBL" id="CP001340">
    <property type="protein sequence ID" value="ACL96484.1"/>
    <property type="molecule type" value="Genomic_DNA"/>
</dbReference>
<evidence type="ECO:0000256" key="5">
    <source>
        <dbReference type="ARBA" id="ARBA00023077"/>
    </source>
</evidence>
<dbReference type="GO" id="GO:0009279">
    <property type="term" value="C:cell outer membrane"/>
    <property type="evidence" value="ECO:0007669"/>
    <property type="project" value="UniProtKB-SubCell"/>
</dbReference>
<keyword evidence="7 8" id="KW-0998">Cell outer membrane</keyword>
<dbReference type="CDD" id="cd01347">
    <property type="entry name" value="ligand_gated_channel"/>
    <property type="match status" value="1"/>
</dbReference>
<dbReference type="NCBIfam" id="TIGR01782">
    <property type="entry name" value="TonB-Xanth-Caul"/>
    <property type="match status" value="1"/>
</dbReference>
<comment type="similarity">
    <text evidence="8 9">Belongs to the TonB-dependent receptor family.</text>
</comment>
<dbReference type="InterPro" id="IPR039426">
    <property type="entry name" value="TonB-dep_rcpt-like"/>
</dbReference>
<dbReference type="InterPro" id="IPR036942">
    <property type="entry name" value="Beta-barrel_TonB_sf"/>
</dbReference>
<evidence type="ECO:0000313" key="13">
    <source>
        <dbReference type="Proteomes" id="UP000001364"/>
    </source>
</evidence>
<dbReference type="Pfam" id="PF00593">
    <property type="entry name" value="TonB_dep_Rec_b-barrel"/>
    <property type="match status" value="1"/>
</dbReference>
<dbReference type="Gene3D" id="2.170.130.10">
    <property type="entry name" value="TonB-dependent receptor, plug domain"/>
    <property type="match status" value="1"/>
</dbReference>
<evidence type="ECO:0000256" key="6">
    <source>
        <dbReference type="ARBA" id="ARBA00023136"/>
    </source>
</evidence>
<dbReference type="Proteomes" id="UP000001364">
    <property type="component" value="Chromosome"/>
</dbReference>
<dbReference type="Gene3D" id="2.40.170.20">
    <property type="entry name" value="TonB-dependent receptor, beta-barrel domain"/>
    <property type="match status" value="1"/>
</dbReference>
<evidence type="ECO:0000259" key="10">
    <source>
        <dbReference type="Pfam" id="PF00593"/>
    </source>
</evidence>
<dbReference type="Pfam" id="PF07715">
    <property type="entry name" value="Plug"/>
    <property type="match status" value="1"/>
</dbReference>
<evidence type="ECO:0000256" key="9">
    <source>
        <dbReference type="RuleBase" id="RU003357"/>
    </source>
</evidence>
<evidence type="ECO:0000256" key="8">
    <source>
        <dbReference type="PROSITE-ProRule" id="PRU01360"/>
    </source>
</evidence>
<dbReference type="AlphaFoldDB" id="A0A0H3CB74"/>
<reference evidence="12 13" key="1">
    <citation type="journal article" date="2010" name="J. Bacteriol.">
        <title>The genetic basis of laboratory adaptation in Caulobacter crescentus.</title>
        <authorList>
            <person name="Marks M.E."/>
            <person name="Castro-Rojas C.M."/>
            <person name="Teiling C."/>
            <person name="Du L."/>
            <person name="Kapatral V."/>
            <person name="Walunas T.L."/>
            <person name="Crosson S."/>
        </authorList>
    </citation>
    <scope>NUCLEOTIDE SEQUENCE [LARGE SCALE GENOMIC DNA]</scope>
    <source>
        <strain evidence="13">NA1000 / CB15N</strain>
    </source>
</reference>
<keyword evidence="3 8" id="KW-1134">Transmembrane beta strand</keyword>
<feature type="domain" description="TonB-dependent receptor plug" evidence="11">
    <location>
        <begin position="105"/>
        <end position="219"/>
    </location>
</feature>
<evidence type="ECO:0000259" key="11">
    <source>
        <dbReference type="Pfam" id="PF07715"/>
    </source>
</evidence>
<sequence length="950" mass="102817">MSSILDRVETSRSSTLPIAAPNVGAPPRILRRHQYMSVHGGIPMSRSKIALLVGAAQLVMAALAPVAQAHAADQAQAAAADNAEVDAVVVTGFRKSLGVAREAKKTSAIVTDVIVAEDMAKFPDLNLAESLQRLPGVAINREGGEGRRVSLRGLGPDFTRVQLNGMEVLGNVDSPMDSRGQTSRDRAFDFNIFASELFSKVDVRKSFSAEQDEGGMAGTVGLYTAKPFDYAGTKGALSLQAGTNSATKDTQPRGAAMIAKNWDDKFGLLASVAYSKRKTEEQGYNTYGAGTQRALAANVVNLNPVDAAKAMNGELIFQRGNRLSVWGSDQERLGVTAAAQWRPVETVTLTLDALHGKFTNDRTEIHLATRATLGSTILGGPTPHSGNLVSAPPVLRAIQYDKHNSIIYADVDNTVFATETRRQEAKNTFDQLVLTGEWQVSDKLRVDGHIGQETSDYDIPISDKFYTEAFGGLITDYRGDSGKNTYKWNTTDANNYRAHEIDFSATYQTTELKNAEFNAAYDFSDGLTLKGGLSYRGFKNEGYSQTNDDVNRTAWERGTLDNRLDGVTKVFTQHDDQSWIIVDWDKALAKYGVTRTLGAPRSIYAVEEDTTAGYLQLDWKTQLMGLPVRGNTGLRAYDTELTSSGVLAVRGVNTPTVAKKTYSGVLPSLNAVVEVSDRFQIRVAAAQNINRPALGAYAMNGSVSVDGTTVTVSTGNPNLEPYTSDEFDLVAEWYFGGVGMLTAGLFHKNIDGLIASQTTTNVSYASTGLAEGLYPGVTATTNVASYTRQVNLRNAKLTGLELSAQSDFFFLPGVLKNMGAVANLTLIDSKTINTVNGKPQETDIFGLSDVNANATLYYETAKYGGRVSANYRSDYLIDSGAFNATTYVDASAFYQLTPRVRLSLDAINLTDEREEQVNSFNNGFGETGAKRLWNFTTSGRTVFVGANIQF</sequence>
<dbReference type="KEGG" id="ccs:CCNA_03019"/>
<proteinExistence type="inferred from homology"/>
<dbReference type="PhylomeDB" id="A0A0H3CB74"/>
<gene>
    <name evidence="12" type="ordered locus">CCNA_03019</name>
</gene>
<dbReference type="PANTHER" id="PTHR40980">
    <property type="entry name" value="PLUG DOMAIN-CONTAINING PROTEIN"/>
    <property type="match status" value="1"/>
</dbReference>
<keyword evidence="4 8" id="KW-0812">Transmembrane</keyword>
<dbReference type="PROSITE" id="PS52016">
    <property type="entry name" value="TONB_DEPENDENT_REC_3"/>
    <property type="match status" value="1"/>
</dbReference>
<dbReference type="RefSeq" id="YP_002518392.1">
    <property type="nucleotide sequence ID" value="NC_011916.1"/>
</dbReference>
<dbReference type="InterPro" id="IPR037066">
    <property type="entry name" value="Plug_dom_sf"/>
</dbReference>
<keyword evidence="5 9" id="KW-0798">TonB box</keyword>
<organism evidence="12 13">
    <name type="scientific">Caulobacter vibrioides (strain NA1000 / CB15N)</name>
    <name type="common">Caulobacter crescentus</name>
    <dbReference type="NCBI Taxonomy" id="565050"/>
    <lineage>
        <taxon>Bacteria</taxon>
        <taxon>Pseudomonadati</taxon>
        <taxon>Pseudomonadota</taxon>
        <taxon>Alphaproteobacteria</taxon>
        <taxon>Caulobacterales</taxon>
        <taxon>Caulobacteraceae</taxon>
        <taxon>Caulobacter</taxon>
    </lineage>
</organism>
<evidence type="ECO:0000313" key="12">
    <source>
        <dbReference type="EMBL" id="ACL96484.1"/>
    </source>
</evidence>
<dbReference type="OrthoDB" id="5476657at2"/>
<comment type="subcellular location">
    <subcellularLocation>
        <location evidence="1 8">Cell outer membrane</location>
        <topology evidence="1 8">Multi-pass membrane protein</topology>
    </subcellularLocation>
</comment>
<keyword evidence="2 8" id="KW-0813">Transport</keyword>
<dbReference type="InterPro" id="IPR000531">
    <property type="entry name" value="Beta-barrel_TonB"/>
</dbReference>
<dbReference type="RefSeq" id="WP_010920761.1">
    <property type="nucleotide sequence ID" value="NC_011916.1"/>
</dbReference>
<keyword evidence="6 8" id="KW-0472">Membrane</keyword>
<protein>
    <submittedName>
        <fullName evidence="12">TonB-dependent receptor</fullName>
    </submittedName>
</protein>
<evidence type="ECO:0000256" key="1">
    <source>
        <dbReference type="ARBA" id="ARBA00004571"/>
    </source>
</evidence>